<evidence type="ECO:0000313" key="2">
    <source>
        <dbReference type="EMBL" id="MFG1702941.1"/>
    </source>
</evidence>
<dbReference type="Gene3D" id="1.10.260.40">
    <property type="entry name" value="lambda repressor-like DNA-binding domains"/>
    <property type="match status" value="1"/>
</dbReference>
<proteinExistence type="predicted"/>
<dbReference type="InterPro" id="IPR001387">
    <property type="entry name" value="Cro/C1-type_HTH"/>
</dbReference>
<evidence type="ECO:0000313" key="3">
    <source>
        <dbReference type="Proteomes" id="UP001603978"/>
    </source>
</evidence>
<dbReference type="SMART" id="SM00530">
    <property type="entry name" value="HTH_XRE"/>
    <property type="match status" value="1"/>
</dbReference>
<sequence>MSVDGDARTALAQQLRQLRDSHWPDLRVTQAQLSAAFRVSVPLISSWESTHTIKIPPLQRLEKYAAFFATRRSLSNGTARVLPLSEMTPEEAAEHQRLLDELTRLRKAALRFQAAGETAEAAPAQDAFREGPLHFADREPITIICSQVPENDRLKIPYSSPETPDYIELYKYSDLDSLFELHGHLRAANPRSLVTLRAPEDLRSDDLTTHLVLLGGVDYNQVTASMLARIELPVRQVADWVSEKGPYFEVNEGDDTRRHYPVTGGSGDNLRLLEDVAFFYRGVNPDNVERTLTICNGMYARGVYGAVRALTDERFRSRNAAYLRRRFGTAESYSILTRVRIEGPVVVTPDWTLDSVRLHEWSEPTHGD</sequence>
<name>A0ABW7A8T1_9ACTN</name>
<dbReference type="RefSeq" id="WP_393163169.1">
    <property type="nucleotide sequence ID" value="NZ_JBICRM010000003.1"/>
</dbReference>
<dbReference type="EMBL" id="JBICRM010000003">
    <property type="protein sequence ID" value="MFG1702941.1"/>
    <property type="molecule type" value="Genomic_DNA"/>
</dbReference>
<dbReference type="InterPro" id="IPR010982">
    <property type="entry name" value="Lambda_DNA-bd_dom_sf"/>
</dbReference>
<feature type="domain" description="HTH cro/C1-type" evidence="1">
    <location>
        <begin position="14"/>
        <end position="75"/>
    </location>
</feature>
<organism evidence="2 3">
    <name type="scientific">Nonomuraea marmarensis</name>
    <dbReference type="NCBI Taxonomy" id="3351344"/>
    <lineage>
        <taxon>Bacteria</taxon>
        <taxon>Bacillati</taxon>
        <taxon>Actinomycetota</taxon>
        <taxon>Actinomycetes</taxon>
        <taxon>Streptosporangiales</taxon>
        <taxon>Streptosporangiaceae</taxon>
        <taxon>Nonomuraea</taxon>
    </lineage>
</organism>
<reference evidence="2 3" key="1">
    <citation type="submission" date="2024-10" db="EMBL/GenBank/DDBJ databases">
        <authorList>
            <person name="Topkara A.R."/>
            <person name="Saygin H."/>
        </authorList>
    </citation>
    <scope>NUCLEOTIDE SEQUENCE [LARGE SCALE GENOMIC DNA]</scope>
    <source>
        <strain evidence="2 3">M3C6</strain>
    </source>
</reference>
<keyword evidence="3" id="KW-1185">Reference proteome</keyword>
<comment type="caution">
    <text evidence="2">The sequence shown here is derived from an EMBL/GenBank/DDBJ whole genome shotgun (WGS) entry which is preliminary data.</text>
</comment>
<evidence type="ECO:0000259" key="1">
    <source>
        <dbReference type="SMART" id="SM00530"/>
    </source>
</evidence>
<dbReference type="CDD" id="cd00093">
    <property type="entry name" value="HTH_XRE"/>
    <property type="match status" value="1"/>
</dbReference>
<protein>
    <recommendedName>
        <fullName evidence="1">HTH cro/C1-type domain-containing protein</fullName>
    </recommendedName>
</protein>
<accession>A0ABW7A8T1</accession>
<gene>
    <name evidence="2" type="ORF">ACFLIM_07090</name>
</gene>
<dbReference type="Proteomes" id="UP001603978">
    <property type="component" value="Unassembled WGS sequence"/>
</dbReference>